<organism evidence="1 2">
    <name type="scientific">Fluviicola taffensis (strain DSM 16823 / NCIMB 13979 / RW262)</name>
    <dbReference type="NCBI Taxonomy" id="755732"/>
    <lineage>
        <taxon>Bacteria</taxon>
        <taxon>Pseudomonadati</taxon>
        <taxon>Bacteroidota</taxon>
        <taxon>Flavobacteriia</taxon>
        <taxon>Flavobacteriales</taxon>
        <taxon>Crocinitomicaceae</taxon>
        <taxon>Fluviicola</taxon>
    </lineage>
</organism>
<proteinExistence type="predicted"/>
<dbReference type="Proteomes" id="UP000007463">
    <property type="component" value="Chromosome"/>
</dbReference>
<protein>
    <submittedName>
        <fullName evidence="1">Nucleotidyltransferase</fullName>
    </submittedName>
</protein>
<keyword evidence="1" id="KW-0808">Transferase</keyword>
<name>F2IGF6_FLUTR</name>
<gene>
    <name evidence="1" type="ordered locus">Fluta_0557</name>
</gene>
<dbReference type="KEGG" id="fte:Fluta_0557"/>
<dbReference type="Pfam" id="PF10127">
    <property type="entry name" value="RlaP"/>
    <property type="match status" value="1"/>
</dbReference>
<dbReference type="PANTHER" id="PTHR34817:SF2">
    <property type="entry name" value="NUCLEOTIDYLTRANSFERASE"/>
    <property type="match status" value="1"/>
</dbReference>
<reference evidence="1 2" key="1">
    <citation type="journal article" date="2011" name="Stand. Genomic Sci.">
        <title>Complete genome sequence of the gliding freshwater bacterium Fluviicola taffensis type strain (RW262).</title>
        <authorList>
            <person name="Woyke T."/>
            <person name="Chertkov O."/>
            <person name="Lapidus A."/>
            <person name="Nolan M."/>
            <person name="Lucas S."/>
            <person name="Del Rio T.G."/>
            <person name="Tice H."/>
            <person name="Cheng J.F."/>
            <person name="Tapia R."/>
            <person name="Han C."/>
            <person name="Goodwin L."/>
            <person name="Pitluck S."/>
            <person name="Liolios K."/>
            <person name="Pagani I."/>
            <person name="Ivanova N."/>
            <person name="Huntemann M."/>
            <person name="Mavromatis K."/>
            <person name="Mikhailova N."/>
            <person name="Pati A."/>
            <person name="Chen A."/>
            <person name="Palaniappan K."/>
            <person name="Land M."/>
            <person name="Hauser L."/>
            <person name="Brambilla E.M."/>
            <person name="Rohde M."/>
            <person name="Mwirichia R."/>
            <person name="Sikorski J."/>
            <person name="Tindall B.J."/>
            <person name="Goker M."/>
            <person name="Bristow J."/>
            <person name="Eisen J.A."/>
            <person name="Markowitz V."/>
            <person name="Hugenholtz P."/>
            <person name="Klenk H.P."/>
            <person name="Kyrpides N.C."/>
        </authorList>
    </citation>
    <scope>NUCLEOTIDE SEQUENCE [LARGE SCALE GENOMIC DNA]</scope>
    <source>
        <strain evidence="2">DSM 16823 / RW262 / RW262</strain>
    </source>
</reference>
<dbReference type="STRING" id="755732.Fluta_0557"/>
<dbReference type="GO" id="GO:0016740">
    <property type="term" value="F:transferase activity"/>
    <property type="evidence" value="ECO:0007669"/>
    <property type="project" value="UniProtKB-KW"/>
</dbReference>
<sequence>MKDQILQKLQEIELQHNVEILFAVESGSRAWGFASPDSDYDIRFVYKRKMESYLSLWDSKDSIEFMTEDDLDGSGWDLKKATLLLAKSNASFLGWLFSPIVYINRGGTLEAMKQLAIENFNPIAGFYHYHSMNKGFYEQLESKELKLKAFFYATRTAFCANWILKHETIPPVLFQDLYSLIDEENAEFLDKLIARKAHTNESGFSAIDDKLIALVKEIVLENNNLKDSIKAKKANVADFERFFINQLS</sequence>
<reference evidence="2" key="2">
    <citation type="submission" date="2011-02" db="EMBL/GenBank/DDBJ databases">
        <title>The complete genome of Fluviicola taffensis DSM 16823.</title>
        <authorList>
            <consortium name="US DOE Joint Genome Institute (JGI-PGF)"/>
            <person name="Lucas S."/>
            <person name="Copeland A."/>
            <person name="Lapidus A."/>
            <person name="Bruce D."/>
            <person name="Goodwin L."/>
            <person name="Pitluck S."/>
            <person name="Kyrpides N."/>
            <person name="Mavromatis K."/>
            <person name="Ivanova N."/>
            <person name="Mikhailova N."/>
            <person name="Pagani I."/>
            <person name="Chertkov O."/>
            <person name="Detter J.C."/>
            <person name="Han C."/>
            <person name="Tapia R."/>
            <person name="Land M."/>
            <person name="Hauser L."/>
            <person name="Markowitz V."/>
            <person name="Cheng J.-F."/>
            <person name="Hugenholtz P."/>
            <person name="Woyke T."/>
            <person name="Wu D."/>
            <person name="Tindall B."/>
            <person name="Pomrenke H.G."/>
            <person name="Brambilla E."/>
            <person name="Klenk H.-P."/>
            <person name="Eisen J.A."/>
        </authorList>
    </citation>
    <scope>NUCLEOTIDE SEQUENCE [LARGE SCALE GENOMIC DNA]</scope>
    <source>
        <strain evidence="2">DSM 16823 / RW262 / RW262</strain>
    </source>
</reference>
<dbReference type="EMBL" id="CP002542">
    <property type="protein sequence ID" value="AEA42562.1"/>
    <property type="molecule type" value="Genomic_DNA"/>
</dbReference>
<dbReference type="OrthoDB" id="9796845at2"/>
<dbReference type="SUPFAM" id="SSF81301">
    <property type="entry name" value="Nucleotidyltransferase"/>
    <property type="match status" value="1"/>
</dbReference>
<dbReference type="PANTHER" id="PTHR34817">
    <property type="entry name" value="NUCLEOTIDYLTRANSFERASE"/>
    <property type="match status" value="1"/>
</dbReference>
<dbReference type="InterPro" id="IPR043519">
    <property type="entry name" value="NT_sf"/>
</dbReference>
<dbReference type="AlphaFoldDB" id="F2IGF6"/>
<evidence type="ECO:0000313" key="1">
    <source>
        <dbReference type="EMBL" id="AEA42562.1"/>
    </source>
</evidence>
<keyword evidence="2" id="KW-1185">Reference proteome</keyword>
<dbReference type="eggNOG" id="COG3541">
    <property type="taxonomic scope" value="Bacteria"/>
</dbReference>
<dbReference type="RefSeq" id="WP_013685336.1">
    <property type="nucleotide sequence ID" value="NC_015321.1"/>
</dbReference>
<evidence type="ECO:0000313" key="2">
    <source>
        <dbReference type="Proteomes" id="UP000007463"/>
    </source>
</evidence>
<accession>F2IGF6</accession>
<dbReference type="HOGENOM" id="CLU_084690_0_0_10"/>
<dbReference type="CDD" id="cd05403">
    <property type="entry name" value="NT_KNTase_like"/>
    <property type="match status" value="1"/>
</dbReference>
<dbReference type="InterPro" id="IPR018775">
    <property type="entry name" value="RlaP"/>
</dbReference>